<dbReference type="RefSeq" id="WP_144802571.1">
    <property type="nucleotide sequence ID" value="NZ_BAAAWP010000001.1"/>
</dbReference>
<keyword evidence="4" id="KW-0804">Transcription</keyword>
<gene>
    <name evidence="8" type="ORF">HP467_17435</name>
</gene>
<keyword evidence="3" id="KW-0238">DNA-binding</keyword>
<feature type="modified residue" description="4-aspartylphosphate" evidence="5">
    <location>
        <position position="56"/>
    </location>
</feature>
<dbReference type="GO" id="GO:0006355">
    <property type="term" value="P:regulation of DNA-templated transcription"/>
    <property type="evidence" value="ECO:0007669"/>
    <property type="project" value="InterPro"/>
</dbReference>
<accession>A0A850DW49</accession>
<dbReference type="Pfam" id="PF00196">
    <property type="entry name" value="GerE"/>
    <property type="match status" value="1"/>
</dbReference>
<evidence type="ECO:0000256" key="4">
    <source>
        <dbReference type="ARBA" id="ARBA00023163"/>
    </source>
</evidence>
<evidence type="ECO:0000313" key="8">
    <source>
        <dbReference type="EMBL" id="NUU29876.1"/>
    </source>
</evidence>
<evidence type="ECO:0000313" key="9">
    <source>
        <dbReference type="Proteomes" id="UP000539146"/>
    </source>
</evidence>
<evidence type="ECO:0000259" key="6">
    <source>
        <dbReference type="PROSITE" id="PS50043"/>
    </source>
</evidence>
<dbReference type="SUPFAM" id="SSF46894">
    <property type="entry name" value="C-terminal effector domain of the bipartite response regulators"/>
    <property type="match status" value="1"/>
</dbReference>
<dbReference type="InterPro" id="IPR001789">
    <property type="entry name" value="Sig_transdc_resp-reg_receiver"/>
</dbReference>
<name>A0A850DW49_9MICO</name>
<dbReference type="Proteomes" id="UP000539146">
    <property type="component" value="Unassembled WGS sequence"/>
</dbReference>
<dbReference type="SMART" id="SM00421">
    <property type="entry name" value="HTH_LUXR"/>
    <property type="match status" value="1"/>
</dbReference>
<organism evidence="8 9">
    <name type="scientific">Curtobacterium citreum</name>
    <dbReference type="NCBI Taxonomy" id="2036"/>
    <lineage>
        <taxon>Bacteria</taxon>
        <taxon>Bacillati</taxon>
        <taxon>Actinomycetota</taxon>
        <taxon>Actinomycetes</taxon>
        <taxon>Micrococcales</taxon>
        <taxon>Microbacteriaceae</taxon>
        <taxon>Curtobacterium</taxon>
    </lineage>
</organism>
<dbReference type="InterPro" id="IPR058245">
    <property type="entry name" value="NreC/VraR/RcsB-like_REC"/>
</dbReference>
<keyword evidence="1 5" id="KW-0597">Phosphoprotein</keyword>
<keyword evidence="2" id="KW-0805">Transcription regulation</keyword>
<dbReference type="PROSITE" id="PS50110">
    <property type="entry name" value="RESPONSE_REGULATORY"/>
    <property type="match status" value="1"/>
</dbReference>
<dbReference type="InterPro" id="IPR039420">
    <property type="entry name" value="WalR-like"/>
</dbReference>
<dbReference type="CDD" id="cd06170">
    <property type="entry name" value="LuxR_C_like"/>
    <property type="match status" value="1"/>
</dbReference>
<dbReference type="Gene3D" id="3.40.50.2300">
    <property type="match status" value="1"/>
</dbReference>
<protein>
    <submittedName>
        <fullName evidence="8">Response regulator transcription factor</fullName>
    </submittedName>
</protein>
<evidence type="ECO:0000259" key="7">
    <source>
        <dbReference type="PROSITE" id="PS50110"/>
    </source>
</evidence>
<dbReference type="GO" id="GO:0003677">
    <property type="term" value="F:DNA binding"/>
    <property type="evidence" value="ECO:0007669"/>
    <property type="project" value="UniProtKB-KW"/>
</dbReference>
<evidence type="ECO:0000256" key="1">
    <source>
        <dbReference type="ARBA" id="ARBA00022553"/>
    </source>
</evidence>
<dbReference type="PRINTS" id="PR00038">
    <property type="entry name" value="HTHLUXR"/>
</dbReference>
<evidence type="ECO:0000256" key="2">
    <source>
        <dbReference type="ARBA" id="ARBA00023015"/>
    </source>
</evidence>
<dbReference type="PANTHER" id="PTHR43214">
    <property type="entry name" value="TWO-COMPONENT RESPONSE REGULATOR"/>
    <property type="match status" value="1"/>
</dbReference>
<feature type="domain" description="Response regulatory" evidence="7">
    <location>
        <begin position="5"/>
        <end position="122"/>
    </location>
</feature>
<proteinExistence type="predicted"/>
<dbReference type="InterPro" id="IPR000792">
    <property type="entry name" value="Tscrpt_reg_LuxR_C"/>
</dbReference>
<dbReference type="SUPFAM" id="SSF52172">
    <property type="entry name" value="CheY-like"/>
    <property type="match status" value="1"/>
</dbReference>
<dbReference type="EMBL" id="JABMCG010000126">
    <property type="protein sequence ID" value="NUU29876.1"/>
    <property type="molecule type" value="Genomic_DNA"/>
</dbReference>
<dbReference type="PANTHER" id="PTHR43214:SF24">
    <property type="entry name" value="TRANSCRIPTIONAL REGULATORY PROTEIN NARL-RELATED"/>
    <property type="match status" value="1"/>
</dbReference>
<dbReference type="Pfam" id="PF00072">
    <property type="entry name" value="Response_reg"/>
    <property type="match status" value="1"/>
</dbReference>
<evidence type="ECO:0000256" key="5">
    <source>
        <dbReference type="PROSITE-ProRule" id="PRU00169"/>
    </source>
</evidence>
<dbReference type="PROSITE" id="PS50043">
    <property type="entry name" value="HTH_LUXR_2"/>
    <property type="match status" value="1"/>
</dbReference>
<dbReference type="InterPro" id="IPR011006">
    <property type="entry name" value="CheY-like_superfamily"/>
</dbReference>
<dbReference type="InterPro" id="IPR016032">
    <property type="entry name" value="Sig_transdc_resp-reg_C-effctor"/>
</dbReference>
<dbReference type="AlphaFoldDB" id="A0A850DW49"/>
<reference evidence="8 9" key="1">
    <citation type="submission" date="2020-05" db="EMBL/GenBank/DDBJ databases">
        <title>Genome Sequencing of Type Strains.</title>
        <authorList>
            <person name="Lemaire J.F."/>
            <person name="Inderbitzin P."/>
            <person name="Gregorio O.A."/>
            <person name="Collins S.B."/>
            <person name="Wespe N."/>
            <person name="Knight-Connoni V."/>
        </authorList>
    </citation>
    <scope>NUCLEOTIDE SEQUENCE [LARGE SCALE GENOMIC DNA]</scope>
    <source>
        <strain evidence="8 9">DSM 20512</strain>
    </source>
</reference>
<dbReference type="SMART" id="SM00448">
    <property type="entry name" value="REC"/>
    <property type="match status" value="1"/>
</dbReference>
<dbReference type="PROSITE" id="PS00622">
    <property type="entry name" value="HTH_LUXR_1"/>
    <property type="match status" value="1"/>
</dbReference>
<feature type="domain" description="HTH luxR-type" evidence="6">
    <location>
        <begin position="149"/>
        <end position="214"/>
    </location>
</feature>
<sequence length="218" mass="23257">MSAIRVAVVDDQRLFASGMRMLVDAQDDMACVGTAGDGQAALDLCAAEDPDVLLLDLRMPVLNGIEATARLAERGGERPRVVALTTIRRDEAVLAALRAGAAAFLTKDALPEVVLATIRDVHEGRPAPTEAEALDLLRADGTLVETPRPDAVLDALSAREREVFLLVAKGLSNQEIASAVFLSEATVKTHVRAVLTKLGLRNRIQVVITAHERGLVRA</sequence>
<comment type="caution">
    <text evidence="8">The sequence shown here is derived from an EMBL/GenBank/DDBJ whole genome shotgun (WGS) entry which is preliminary data.</text>
</comment>
<dbReference type="GO" id="GO:0000160">
    <property type="term" value="P:phosphorelay signal transduction system"/>
    <property type="evidence" value="ECO:0007669"/>
    <property type="project" value="InterPro"/>
</dbReference>
<evidence type="ECO:0000256" key="3">
    <source>
        <dbReference type="ARBA" id="ARBA00023125"/>
    </source>
</evidence>
<dbReference type="CDD" id="cd17535">
    <property type="entry name" value="REC_NarL-like"/>
    <property type="match status" value="1"/>
</dbReference>